<reference evidence="2" key="1">
    <citation type="journal article" date="2008" name="Nat. Genet.">
        <title>The Pristionchus pacificus genome provides a unique perspective on nematode lifestyle and parasitism.</title>
        <authorList>
            <person name="Dieterich C."/>
            <person name="Clifton S.W."/>
            <person name="Schuster L.N."/>
            <person name="Chinwalla A."/>
            <person name="Delehaunty K."/>
            <person name="Dinkelacker I."/>
            <person name="Fulton L."/>
            <person name="Fulton R."/>
            <person name="Godfrey J."/>
            <person name="Minx P."/>
            <person name="Mitreva M."/>
            <person name="Roeseler W."/>
            <person name="Tian H."/>
            <person name="Witte H."/>
            <person name="Yang S.P."/>
            <person name="Wilson R.K."/>
            <person name="Sommer R.J."/>
        </authorList>
    </citation>
    <scope>NUCLEOTIDE SEQUENCE [LARGE SCALE GENOMIC DNA]</scope>
    <source>
        <strain evidence="2">PS312</strain>
    </source>
</reference>
<accession>A0A8R1YTL1</accession>
<keyword evidence="2" id="KW-1185">Reference proteome</keyword>
<accession>A0A2A6BFH1</accession>
<dbReference type="PANTHER" id="PTHR16450:SF1">
    <property type="entry name" value="PROTEIN CBG12045"/>
    <property type="match status" value="1"/>
</dbReference>
<dbReference type="AlphaFoldDB" id="A0A2A6BFH1"/>
<reference evidence="1" key="2">
    <citation type="submission" date="2022-06" db="UniProtKB">
        <authorList>
            <consortium name="EnsemblMetazoa"/>
        </authorList>
    </citation>
    <scope>IDENTIFICATION</scope>
    <source>
        <strain evidence="1">PS312</strain>
    </source>
</reference>
<proteinExistence type="predicted"/>
<sequence length="302" mass="35160">CSGETRQLIAYHVLKNISIVVSNGITYEVSDDASTIKVILPNGDSSMKCATFQDPKYTNFRGLSNGIMWNGEAYFACRGFLWILNLDRFEWRDVSTRYHRGAPIWEKSTANDLLLLTNEESGTILFTRFRPSFDDCKFVINYGYRLPTPGQSFNGIMPFRDLYIEKGICMPTRQDGIFTMPREWWKMLSEKGMSECEIPEEIRRVIIEIYDGIHTYPRSHIETLQLWKPSTMKSQSEQETINQLRARSESKCVYSRECPVCYVPNPELRAVLIECGHLICLACTMQQRKIVKKTRHVWMMRE</sequence>
<name>A0A2A6BFH1_PRIPA</name>
<dbReference type="CDD" id="cd16449">
    <property type="entry name" value="RING-HC"/>
    <property type="match status" value="1"/>
</dbReference>
<protein>
    <submittedName>
        <fullName evidence="1">Uncharacterized protein</fullName>
    </submittedName>
</protein>
<dbReference type="Proteomes" id="UP000005239">
    <property type="component" value="Unassembled WGS sequence"/>
</dbReference>
<dbReference type="PANTHER" id="PTHR16450">
    <property type="entry name" value="RING FINGER PROTEIN 186"/>
    <property type="match status" value="1"/>
</dbReference>
<evidence type="ECO:0000313" key="1">
    <source>
        <dbReference type="EnsemblMetazoa" id="PPA36900.1"/>
    </source>
</evidence>
<evidence type="ECO:0000313" key="2">
    <source>
        <dbReference type="Proteomes" id="UP000005239"/>
    </source>
</evidence>
<dbReference type="EnsemblMetazoa" id="PPA36900.1">
    <property type="protein sequence ID" value="PPA36900.1"/>
    <property type="gene ID" value="WBGene00275269"/>
</dbReference>
<organism evidence="1 2">
    <name type="scientific">Pristionchus pacificus</name>
    <name type="common">Parasitic nematode worm</name>
    <dbReference type="NCBI Taxonomy" id="54126"/>
    <lineage>
        <taxon>Eukaryota</taxon>
        <taxon>Metazoa</taxon>
        <taxon>Ecdysozoa</taxon>
        <taxon>Nematoda</taxon>
        <taxon>Chromadorea</taxon>
        <taxon>Rhabditida</taxon>
        <taxon>Rhabditina</taxon>
        <taxon>Diplogasteromorpha</taxon>
        <taxon>Diplogasteroidea</taxon>
        <taxon>Neodiplogasteridae</taxon>
        <taxon>Pristionchus</taxon>
    </lineage>
</organism>
<gene>
    <name evidence="1" type="primary">WBGene00275269</name>
</gene>